<accession>A0A645AE87</accession>
<comment type="caution">
    <text evidence="2">The sequence shown here is derived from an EMBL/GenBank/DDBJ whole genome shotgun (WGS) entry which is preliminary data.</text>
</comment>
<name>A0A645AE87_9ZZZZ</name>
<dbReference type="EMBL" id="VSSQ01013368">
    <property type="protein sequence ID" value="MPM51337.1"/>
    <property type="molecule type" value="Genomic_DNA"/>
</dbReference>
<sequence length="248" mass="27793">MFAARIYFTLFIMICIDYFHQLYRSDDILIFNFWRSGFYPPGDDREYFVQKDEELRILRRHRQREAVGIGGGGGADDIRRPGVEQQQPAAARSLVQRGAERGGVPGKPAGPDGFRRAHDARYRGTHPGPLRAGEVKNVCPREQMTPDSHRAVDARLKFRKPPLVVGIVFLVGGGDYLHYLLRDERQHRGIEEGRAQFVLVHRRLLIQQLEVFILRADPEAGGVGGTKGDHQLAAAGPPRDDGIPGLVP</sequence>
<protein>
    <submittedName>
        <fullName evidence="2">Uncharacterized protein</fullName>
    </submittedName>
</protein>
<reference evidence="2" key="1">
    <citation type="submission" date="2019-08" db="EMBL/GenBank/DDBJ databases">
        <authorList>
            <person name="Kucharzyk K."/>
            <person name="Murdoch R.W."/>
            <person name="Higgins S."/>
            <person name="Loffler F."/>
        </authorList>
    </citation>
    <scope>NUCLEOTIDE SEQUENCE</scope>
</reference>
<dbReference type="AlphaFoldDB" id="A0A645AE87"/>
<evidence type="ECO:0000313" key="2">
    <source>
        <dbReference type="EMBL" id="MPM51337.1"/>
    </source>
</evidence>
<organism evidence="2">
    <name type="scientific">bioreactor metagenome</name>
    <dbReference type="NCBI Taxonomy" id="1076179"/>
    <lineage>
        <taxon>unclassified sequences</taxon>
        <taxon>metagenomes</taxon>
        <taxon>ecological metagenomes</taxon>
    </lineage>
</organism>
<evidence type="ECO:0000256" key="1">
    <source>
        <dbReference type="SAM" id="MobiDB-lite"/>
    </source>
</evidence>
<feature type="region of interest" description="Disordered" evidence="1">
    <location>
        <begin position="68"/>
        <end position="114"/>
    </location>
</feature>
<feature type="region of interest" description="Disordered" evidence="1">
    <location>
        <begin position="223"/>
        <end position="248"/>
    </location>
</feature>
<gene>
    <name evidence="2" type="ORF">SDC9_98085</name>
</gene>
<proteinExistence type="predicted"/>